<dbReference type="Proteomes" id="UP000023758">
    <property type="component" value="Unassembled WGS sequence"/>
</dbReference>
<gene>
    <name evidence="3" type="ORF">H103_04544</name>
</gene>
<protein>
    <recommendedName>
        <fullName evidence="2">DUF8035 domain-containing protein</fullName>
    </recommendedName>
</protein>
<dbReference type="OrthoDB" id="5410752at2759"/>
<feature type="compositionally biased region" description="Basic and acidic residues" evidence="1">
    <location>
        <begin position="77"/>
        <end position="86"/>
    </location>
</feature>
<feature type="region of interest" description="Disordered" evidence="1">
    <location>
        <begin position="1"/>
        <end position="86"/>
    </location>
</feature>
<organism evidence="3">
    <name type="scientific">Trichophyton rubrum CBS 288.86</name>
    <dbReference type="NCBI Taxonomy" id="1215330"/>
    <lineage>
        <taxon>Eukaryota</taxon>
        <taxon>Fungi</taxon>
        <taxon>Dikarya</taxon>
        <taxon>Ascomycota</taxon>
        <taxon>Pezizomycotina</taxon>
        <taxon>Eurotiomycetes</taxon>
        <taxon>Eurotiomycetidae</taxon>
        <taxon>Onygenales</taxon>
        <taxon>Arthrodermataceae</taxon>
        <taxon>Trichophyton</taxon>
    </lineage>
</organism>
<evidence type="ECO:0000259" key="2">
    <source>
        <dbReference type="Pfam" id="PF26118"/>
    </source>
</evidence>
<dbReference type="HOGENOM" id="CLU_674348_0_0_1"/>
<accession>A0A022W1Q3</accession>
<dbReference type="AlphaFoldDB" id="A0A022W1Q3"/>
<name>A0A022W1Q3_TRIRU</name>
<dbReference type="Pfam" id="PF26118">
    <property type="entry name" value="DUF8035"/>
    <property type="match status" value="1"/>
</dbReference>
<dbReference type="InterPro" id="IPR058348">
    <property type="entry name" value="DUF8035"/>
</dbReference>
<feature type="domain" description="DUF8035" evidence="2">
    <location>
        <begin position="317"/>
        <end position="370"/>
    </location>
</feature>
<feature type="region of interest" description="Disordered" evidence="1">
    <location>
        <begin position="168"/>
        <end position="187"/>
    </location>
</feature>
<reference evidence="3" key="1">
    <citation type="submission" date="2014-02" db="EMBL/GenBank/DDBJ databases">
        <title>The Genome Sequence of Trichophyton rubrum (morphotype fischeri) CBS 288.86.</title>
        <authorList>
            <consortium name="The Broad Institute Genomics Platform"/>
            <person name="Cuomo C.A."/>
            <person name="White T.C."/>
            <person name="Graser Y."/>
            <person name="Martinez-Rossi N."/>
            <person name="Heitman J."/>
            <person name="Young S.K."/>
            <person name="Zeng Q."/>
            <person name="Gargeya S."/>
            <person name="Abouelleil A."/>
            <person name="Alvarado L."/>
            <person name="Chapman S.B."/>
            <person name="Gainer-Dewar J."/>
            <person name="Goldberg J."/>
            <person name="Griggs A."/>
            <person name="Gujja S."/>
            <person name="Hansen M."/>
            <person name="Howarth C."/>
            <person name="Imamovic A."/>
            <person name="Larimer J."/>
            <person name="Martinez D."/>
            <person name="Murphy C."/>
            <person name="Pearson M.D."/>
            <person name="Persinoti G."/>
            <person name="Poon T."/>
            <person name="Priest M."/>
            <person name="Roberts A.D."/>
            <person name="Saif S."/>
            <person name="Shea T.D."/>
            <person name="Sykes S.N."/>
            <person name="Wortman J."/>
            <person name="Nusbaum C."/>
            <person name="Birren B."/>
        </authorList>
    </citation>
    <scope>NUCLEOTIDE SEQUENCE [LARGE SCALE GENOMIC DNA]</scope>
    <source>
        <strain evidence="3">CBS 288.86</strain>
    </source>
</reference>
<evidence type="ECO:0000256" key="1">
    <source>
        <dbReference type="SAM" id="MobiDB-lite"/>
    </source>
</evidence>
<proteinExistence type="predicted"/>
<dbReference type="EMBL" id="KK207852">
    <property type="protein sequence ID" value="EZF52385.1"/>
    <property type="molecule type" value="Genomic_DNA"/>
</dbReference>
<feature type="compositionally biased region" description="Basic and acidic residues" evidence="1">
    <location>
        <begin position="1"/>
        <end position="21"/>
    </location>
</feature>
<sequence>MATKTRFHEDYPRGQDEFLDTRHRRGRFSPPFDGTRGEWHTRRRRRGRDEEYEEEFEIEVDRDRHTGHHRSPRHYSCPRETRKPPPRVVEREDLVVRREESPGWKGREKNDLIARREKDIDIHFEGSADPVLPRHRPSHIYEEDIFEHQRHGRHGHTPPHRGELYVEVDTEDSRTRRPKKHHRDHEDERVLEVDVDIHEGLDDRHYRGRNHDPLVLRPRELVPAHIREEDEYYSRHVAERPLEKERYRDTSQDWCIMDVPSGARQAMADGLGDASEDISWRKNNGVRRSRHLSDKYDREVHGTVAKRYVGVKEKREELWTEITKDLVVKEAIEEAGYDYEETADFFYVFSYLEYGDVAELVKFTEDYRRRRRDRVLEIQYERAKAHHLPPPLPQSRMLLETKTPGLPGDVRRVEETEIFIDESRRSRQRSPILRERVI</sequence>
<evidence type="ECO:0000313" key="3">
    <source>
        <dbReference type="EMBL" id="EZF52385.1"/>
    </source>
</evidence>